<gene>
    <name evidence="2" type="ORF">FRUB_07396</name>
</gene>
<proteinExistence type="predicted"/>
<dbReference type="EMBL" id="NIDE01000014">
    <property type="protein sequence ID" value="OWK38276.1"/>
    <property type="molecule type" value="Genomic_DNA"/>
</dbReference>
<sequence length="143" mass="15880">MFARLKGGPCRTYSSDQRVKVEATELYTYPDIVVLCGEGKFDPLDEDSLTNPTAIIEVLSPSTEESDRGAKFRNYQKIPTLIEYVLVAQDEAVCERYVRQADGSWALVSFVELTDTLAFTSIPARIALGDVYSGVTFPETSRP</sequence>
<dbReference type="Gene3D" id="3.90.1570.10">
    <property type="entry name" value="tt1808, chain A"/>
    <property type="match status" value="1"/>
</dbReference>
<dbReference type="Proteomes" id="UP000214646">
    <property type="component" value="Unassembled WGS sequence"/>
</dbReference>
<dbReference type="CDD" id="cd06260">
    <property type="entry name" value="DUF820-like"/>
    <property type="match status" value="1"/>
</dbReference>
<dbReference type="InterPro" id="IPR011335">
    <property type="entry name" value="Restrct_endonuc-II-like"/>
</dbReference>
<dbReference type="PANTHER" id="PTHR36558:SF1">
    <property type="entry name" value="RESTRICTION ENDONUCLEASE DOMAIN-CONTAINING PROTEIN-RELATED"/>
    <property type="match status" value="1"/>
</dbReference>
<reference evidence="3" key="1">
    <citation type="submission" date="2017-06" db="EMBL/GenBank/DDBJ databases">
        <title>Genome analysis of Fimbriiglobus ruber SP5, the first member of the order Planctomycetales with confirmed chitinolytic capability.</title>
        <authorList>
            <person name="Ravin N.V."/>
            <person name="Rakitin A.L."/>
            <person name="Ivanova A.A."/>
            <person name="Beletsky A.V."/>
            <person name="Kulichevskaya I.S."/>
            <person name="Mardanov A.V."/>
            <person name="Dedysh S.N."/>
        </authorList>
    </citation>
    <scope>NUCLEOTIDE SEQUENCE [LARGE SCALE GENOMIC DNA]</scope>
    <source>
        <strain evidence="3">SP5</strain>
    </source>
</reference>
<accession>A0A225DLB7</accession>
<feature type="domain" description="Putative restriction endonuclease" evidence="1">
    <location>
        <begin position="8"/>
        <end position="119"/>
    </location>
</feature>
<evidence type="ECO:0000313" key="3">
    <source>
        <dbReference type="Proteomes" id="UP000214646"/>
    </source>
</evidence>
<dbReference type="SUPFAM" id="SSF52980">
    <property type="entry name" value="Restriction endonuclease-like"/>
    <property type="match status" value="1"/>
</dbReference>
<dbReference type="AlphaFoldDB" id="A0A225DLB7"/>
<keyword evidence="3" id="KW-1185">Reference proteome</keyword>
<dbReference type="InterPro" id="IPR008538">
    <property type="entry name" value="Uma2"/>
</dbReference>
<dbReference type="PANTHER" id="PTHR36558">
    <property type="entry name" value="GLR1098 PROTEIN"/>
    <property type="match status" value="1"/>
</dbReference>
<dbReference type="Pfam" id="PF05685">
    <property type="entry name" value="Uma2"/>
    <property type="match status" value="1"/>
</dbReference>
<organism evidence="2 3">
    <name type="scientific">Fimbriiglobus ruber</name>
    <dbReference type="NCBI Taxonomy" id="1908690"/>
    <lineage>
        <taxon>Bacteria</taxon>
        <taxon>Pseudomonadati</taxon>
        <taxon>Planctomycetota</taxon>
        <taxon>Planctomycetia</taxon>
        <taxon>Gemmatales</taxon>
        <taxon>Gemmataceae</taxon>
        <taxon>Fimbriiglobus</taxon>
    </lineage>
</organism>
<evidence type="ECO:0000313" key="2">
    <source>
        <dbReference type="EMBL" id="OWK38276.1"/>
    </source>
</evidence>
<evidence type="ECO:0000259" key="1">
    <source>
        <dbReference type="Pfam" id="PF05685"/>
    </source>
</evidence>
<protein>
    <recommendedName>
        <fullName evidence="1">Putative restriction endonuclease domain-containing protein</fullName>
    </recommendedName>
</protein>
<dbReference type="RefSeq" id="WP_238602878.1">
    <property type="nucleotide sequence ID" value="NZ_NIDE01000014.1"/>
</dbReference>
<name>A0A225DLB7_9BACT</name>
<dbReference type="InterPro" id="IPR012296">
    <property type="entry name" value="Nuclease_put_TT1808"/>
</dbReference>
<comment type="caution">
    <text evidence="2">The sequence shown here is derived from an EMBL/GenBank/DDBJ whole genome shotgun (WGS) entry which is preliminary data.</text>
</comment>